<keyword evidence="2" id="KW-0789">Thiol protease inhibitor</keyword>
<gene>
    <name evidence="9" type="primary">KNG1</name>
</gene>
<dbReference type="Bgee" id="ENSOANG00000043705">
    <property type="expression patterns" value="Expressed in liver and 4 other cell types or tissues"/>
</dbReference>
<evidence type="ECO:0000256" key="4">
    <source>
        <dbReference type="ARBA" id="ARBA00023157"/>
    </source>
</evidence>
<accession>A0A6I8PAB4</accession>
<dbReference type="Gene3D" id="3.10.450.10">
    <property type="match status" value="2"/>
</dbReference>
<dbReference type="Pfam" id="PF00031">
    <property type="entry name" value="Cystatin"/>
    <property type="match status" value="2"/>
</dbReference>
<feature type="domain" description="Cystatin kininogen-type" evidence="8">
    <location>
        <begin position="114"/>
        <end position="217"/>
    </location>
</feature>
<feature type="signal peptide" evidence="7">
    <location>
        <begin position="1"/>
        <end position="19"/>
    </location>
</feature>
<feature type="compositionally biased region" description="Basic and acidic residues" evidence="6">
    <location>
        <begin position="374"/>
        <end position="389"/>
    </location>
</feature>
<evidence type="ECO:0000256" key="6">
    <source>
        <dbReference type="SAM" id="MobiDB-lite"/>
    </source>
</evidence>
<evidence type="ECO:0000256" key="7">
    <source>
        <dbReference type="SAM" id="SignalP"/>
    </source>
</evidence>
<dbReference type="GO" id="GO:0007162">
    <property type="term" value="P:negative regulation of cell adhesion"/>
    <property type="evidence" value="ECO:0000318"/>
    <property type="project" value="GO_Central"/>
</dbReference>
<evidence type="ECO:0000259" key="8">
    <source>
        <dbReference type="PROSITE" id="PS51647"/>
    </source>
</evidence>
<dbReference type="Ensembl" id="ENSOANT00000055574.1">
    <property type="protein sequence ID" value="ENSOANP00000050859.1"/>
    <property type="gene ID" value="ENSOANG00000043705.1"/>
</dbReference>
<dbReference type="InterPro" id="IPR027358">
    <property type="entry name" value="Kininogen-type_cystatin_dom"/>
</dbReference>
<evidence type="ECO:0000313" key="9">
    <source>
        <dbReference type="Ensembl" id="ENSOANP00000050859.1"/>
    </source>
</evidence>
<dbReference type="InParanoid" id="A0A6I8PAB4"/>
<keyword evidence="3 7" id="KW-0732">Signal</keyword>
<dbReference type="SUPFAM" id="SSF54403">
    <property type="entry name" value="Cystatin/monellin"/>
    <property type="match status" value="3"/>
</dbReference>
<dbReference type="Proteomes" id="UP000002279">
    <property type="component" value="Chromosome 1"/>
</dbReference>
<dbReference type="PANTHER" id="PTHR13814:SF12">
    <property type="entry name" value="KININOGEN-1"/>
    <property type="match status" value="1"/>
</dbReference>
<feature type="domain" description="Cystatin kininogen-type" evidence="8">
    <location>
        <begin position="236"/>
        <end position="339"/>
    </location>
</feature>
<dbReference type="GO" id="GO:0005576">
    <property type="term" value="C:extracellular region"/>
    <property type="evidence" value="ECO:0000318"/>
    <property type="project" value="GO_Central"/>
</dbReference>
<keyword evidence="4" id="KW-1015">Disulfide bond</keyword>
<dbReference type="GO" id="GO:0030195">
    <property type="term" value="P:negative regulation of blood coagulation"/>
    <property type="evidence" value="ECO:0000318"/>
    <property type="project" value="GO_Central"/>
</dbReference>
<organism evidence="9 10">
    <name type="scientific">Ornithorhynchus anatinus</name>
    <name type="common">Duckbill platypus</name>
    <dbReference type="NCBI Taxonomy" id="9258"/>
    <lineage>
        <taxon>Eukaryota</taxon>
        <taxon>Metazoa</taxon>
        <taxon>Chordata</taxon>
        <taxon>Craniata</taxon>
        <taxon>Vertebrata</taxon>
        <taxon>Euteleostomi</taxon>
        <taxon>Mammalia</taxon>
        <taxon>Monotremata</taxon>
        <taxon>Ornithorhynchidae</taxon>
        <taxon>Ornithorhynchus</taxon>
    </lineage>
</organism>
<dbReference type="PROSITE" id="PS51647">
    <property type="entry name" value="CYSTATIN_KININOGEN"/>
    <property type="match status" value="2"/>
</dbReference>
<dbReference type="InterPro" id="IPR046350">
    <property type="entry name" value="Cystatin_sf"/>
</dbReference>
<evidence type="ECO:0000256" key="3">
    <source>
        <dbReference type="ARBA" id="ARBA00022729"/>
    </source>
</evidence>
<dbReference type="GeneTree" id="ENSGT00950000182930"/>
<evidence type="ECO:0000256" key="2">
    <source>
        <dbReference type="ARBA" id="ARBA00022704"/>
    </source>
</evidence>
<dbReference type="GO" id="GO:0004869">
    <property type="term" value="F:cysteine-type endopeptidase inhibitor activity"/>
    <property type="evidence" value="ECO:0000318"/>
    <property type="project" value="GO_Central"/>
</dbReference>
<dbReference type="SMART" id="SM00043">
    <property type="entry name" value="CY"/>
    <property type="match status" value="3"/>
</dbReference>
<dbReference type="InterPro" id="IPR050735">
    <property type="entry name" value="Kininogen_Fetuin_HRG"/>
</dbReference>
<dbReference type="CDD" id="cd00042">
    <property type="entry name" value="CY"/>
    <property type="match status" value="2"/>
</dbReference>
<feature type="region of interest" description="Disordered" evidence="6">
    <location>
        <begin position="352"/>
        <end position="389"/>
    </location>
</feature>
<protein>
    <recommendedName>
        <fullName evidence="8">Cystatin kininogen-type domain-containing protein</fullName>
    </recommendedName>
</protein>
<evidence type="ECO:0000256" key="5">
    <source>
        <dbReference type="ARBA" id="ARBA00023180"/>
    </source>
</evidence>
<reference evidence="9" key="3">
    <citation type="submission" date="2025-09" db="UniProtKB">
        <authorList>
            <consortium name="Ensembl"/>
        </authorList>
    </citation>
    <scope>IDENTIFICATION</scope>
    <source>
        <strain evidence="9">Glennie</strain>
    </source>
</reference>
<dbReference type="OMA" id="WRHINTH"/>
<keyword evidence="10" id="KW-1185">Reference proteome</keyword>
<keyword evidence="1" id="KW-0646">Protease inhibitor</keyword>
<evidence type="ECO:0000313" key="10">
    <source>
        <dbReference type="Proteomes" id="UP000002279"/>
    </source>
</evidence>
<dbReference type="FunCoup" id="A0A6I8PAB4">
    <property type="interactions" value="631"/>
</dbReference>
<sequence length="389" mass="43721">MKLLGVLLFLGSSLLPSRTAPVPQDVDCNDSDVFKAVDRALRWYNEHLKDGNQFLLYRVTEASMTATGECTATVKTKNKEKFTVSLQTCQITPAEGPVITAHYECSGCIHPISPTSTDLIPILKHGLQHFNNRTNHPFLFRVNEVKKAQRQVVSGWNFDVHYTIIQTNCSKQDFEELLPDCKPMPGGDTGDCSDKAFVDPHMKITGFVQNCELFPGAEWIPPPDLMCAGCPQNLPVDSPELKEPLKHSLDKVNSADNYTFYFKVETIRKATFQLVAGQKFSIEFLVRQTRCSKEDNEKMPEDCEVDSNGKVLVCNAMVYMVPWKNEVFPTVTCQDLEMSSFLKRPPGFSPFRSVQTPAKEGSNRRTWTCVRQAEPLKEAEEPEGKGEPS</sequence>
<dbReference type="FunFam" id="3.10.450.10:FF:000002">
    <property type="entry name" value="Kininogen 1"/>
    <property type="match status" value="2"/>
</dbReference>
<dbReference type="AlphaFoldDB" id="A0A6I8PAB4"/>
<dbReference type="PANTHER" id="PTHR13814">
    <property type="entry name" value="FETUIN"/>
    <property type="match status" value="1"/>
</dbReference>
<name>A0A6I8PAB4_ORNAN</name>
<proteinExistence type="predicted"/>
<keyword evidence="5" id="KW-0325">Glycoprotein</keyword>
<reference evidence="9 10" key="1">
    <citation type="journal article" date="2008" name="Nature">
        <title>Genome analysis of the platypus reveals unique signatures of evolution.</title>
        <authorList>
            <person name="Warren W.C."/>
            <person name="Hillier L.W."/>
            <person name="Marshall Graves J.A."/>
            <person name="Birney E."/>
            <person name="Ponting C.P."/>
            <person name="Grutzner F."/>
            <person name="Belov K."/>
            <person name="Miller W."/>
            <person name="Clarke L."/>
            <person name="Chinwalla A.T."/>
            <person name="Yang S.P."/>
            <person name="Heger A."/>
            <person name="Locke D.P."/>
            <person name="Miethke P."/>
            <person name="Waters P.D."/>
            <person name="Veyrunes F."/>
            <person name="Fulton L."/>
            <person name="Fulton B."/>
            <person name="Graves T."/>
            <person name="Wallis J."/>
            <person name="Puente X.S."/>
            <person name="Lopez-Otin C."/>
            <person name="Ordonez G.R."/>
            <person name="Eichler E.E."/>
            <person name="Chen L."/>
            <person name="Cheng Z."/>
            <person name="Deakin J.E."/>
            <person name="Alsop A."/>
            <person name="Thompson K."/>
            <person name="Kirby P."/>
            <person name="Papenfuss A.T."/>
            <person name="Wakefield M.J."/>
            <person name="Olender T."/>
            <person name="Lancet D."/>
            <person name="Huttley G.A."/>
            <person name="Smit A.F."/>
            <person name="Pask A."/>
            <person name="Temple-Smith P."/>
            <person name="Batzer M.A."/>
            <person name="Walker J.A."/>
            <person name="Konkel M.K."/>
            <person name="Harris R.S."/>
            <person name="Whittington C.M."/>
            <person name="Wong E.S."/>
            <person name="Gemmell N.J."/>
            <person name="Buschiazzo E."/>
            <person name="Vargas Jentzsch I.M."/>
            <person name="Merkel A."/>
            <person name="Schmitz J."/>
            <person name="Zemann A."/>
            <person name="Churakov G."/>
            <person name="Kriegs J.O."/>
            <person name="Brosius J."/>
            <person name="Murchison E.P."/>
            <person name="Sachidanandam R."/>
            <person name="Smith C."/>
            <person name="Hannon G.J."/>
            <person name="Tsend-Ayush E."/>
            <person name="McMillan D."/>
            <person name="Attenborough R."/>
            <person name="Rens W."/>
            <person name="Ferguson-Smith M."/>
            <person name="Lefevre C.M."/>
            <person name="Sharp J.A."/>
            <person name="Nicholas K.R."/>
            <person name="Ray D.A."/>
            <person name="Kube M."/>
            <person name="Reinhardt R."/>
            <person name="Pringle T.H."/>
            <person name="Taylor J."/>
            <person name="Jones R.C."/>
            <person name="Nixon B."/>
            <person name="Dacheux J.L."/>
            <person name="Niwa H."/>
            <person name="Sekita Y."/>
            <person name="Huang X."/>
            <person name="Stark A."/>
            <person name="Kheradpour P."/>
            <person name="Kellis M."/>
            <person name="Flicek P."/>
            <person name="Chen Y."/>
            <person name="Webber C."/>
            <person name="Hardison R."/>
            <person name="Nelson J."/>
            <person name="Hallsworth-Pepin K."/>
            <person name="Delehaunty K."/>
            <person name="Markovic C."/>
            <person name="Minx P."/>
            <person name="Feng Y."/>
            <person name="Kremitzki C."/>
            <person name="Mitreva M."/>
            <person name="Glasscock J."/>
            <person name="Wylie T."/>
            <person name="Wohldmann P."/>
            <person name="Thiru P."/>
            <person name="Nhan M.N."/>
            <person name="Pohl C.S."/>
            <person name="Smith S.M."/>
            <person name="Hou S."/>
            <person name="Nefedov M."/>
            <person name="de Jong P.J."/>
            <person name="Renfree M.B."/>
            <person name="Mardis E.R."/>
            <person name="Wilson R.K."/>
        </authorList>
    </citation>
    <scope>NUCLEOTIDE SEQUENCE [LARGE SCALE GENOMIC DNA]</scope>
    <source>
        <strain evidence="9 10">Glennie</strain>
    </source>
</reference>
<reference evidence="9" key="2">
    <citation type="submission" date="2025-08" db="UniProtKB">
        <authorList>
            <consortium name="Ensembl"/>
        </authorList>
    </citation>
    <scope>IDENTIFICATION</scope>
    <source>
        <strain evidence="9">Glennie</strain>
    </source>
</reference>
<evidence type="ECO:0000256" key="1">
    <source>
        <dbReference type="ARBA" id="ARBA00022690"/>
    </source>
</evidence>
<dbReference type="InterPro" id="IPR000010">
    <property type="entry name" value="Cystatin_dom"/>
</dbReference>
<feature type="chain" id="PRO_5026356923" description="Cystatin kininogen-type domain-containing protein" evidence="7">
    <location>
        <begin position="20"/>
        <end position="389"/>
    </location>
</feature>